<dbReference type="KEGG" id="jre:108982217"/>
<comment type="subcellular location">
    <subcellularLocation>
        <location evidence="1">Golgi apparatus membrane</location>
        <topology evidence="1">Single-pass type II membrane protein</topology>
    </subcellularLocation>
</comment>
<evidence type="ECO:0000256" key="3">
    <source>
        <dbReference type="ARBA" id="ARBA00022679"/>
    </source>
</evidence>
<dbReference type="Proteomes" id="UP000235220">
    <property type="component" value="Chromosome 6"/>
</dbReference>
<accession>A0A2I4DPJ4</accession>
<dbReference type="Gramene" id="Jr06_15100_p1">
    <property type="protein sequence ID" value="cds.Jr06_15100_p1"/>
    <property type="gene ID" value="Jr06_15100"/>
</dbReference>
<dbReference type="AlphaFoldDB" id="A0A2I4DPJ4"/>
<dbReference type="OrthoDB" id="529273at2759"/>
<dbReference type="STRING" id="51240.A0A2I4DPJ4"/>
<evidence type="ECO:0000256" key="2">
    <source>
        <dbReference type="ARBA" id="ARBA00022676"/>
    </source>
</evidence>
<dbReference type="RefSeq" id="XP_018809068.2">
    <property type="nucleotide sequence ID" value="XM_018953523.2"/>
</dbReference>
<dbReference type="PANTHER" id="PTHR20961">
    <property type="entry name" value="GLYCOSYLTRANSFERASE"/>
    <property type="match status" value="1"/>
</dbReference>
<reference evidence="6" key="1">
    <citation type="submission" date="2025-08" db="UniProtKB">
        <authorList>
            <consortium name="RefSeq"/>
        </authorList>
    </citation>
    <scope>IDENTIFICATION</scope>
    <source>
        <tissue evidence="6">Leaves</tissue>
    </source>
</reference>
<dbReference type="PANTHER" id="PTHR20961:SF5">
    <property type="entry name" value="GLYCOSYLTRANSFERASE-RELATED"/>
    <property type="match status" value="1"/>
</dbReference>
<evidence type="ECO:0000256" key="1">
    <source>
        <dbReference type="ARBA" id="ARBA00004323"/>
    </source>
</evidence>
<organism evidence="5 6">
    <name type="scientific">Juglans regia</name>
    <name type="common">English walnut</name>
    <dbReference type="NCBI Taxonomy" id="51240"/>
    <lineage>
        <taxon>Eukaryota</taxon>
        <taxon>Viridiplantae</taxon>
        <taxon>Streptophyta</taxon>
        <taxon>Embryophyta</taxon>
        <taxon>Tracheophyta</taxon>
        <taxon>Spermatophyta</taxon>
        <taxon>Magnoliopsida</taxon>
        <taxon>eudicotyledons</taxon>
        <taxon>Gunneridae</taxon>
        <taxon>Pentapetalae</taxon>
        <taxon>rosids</taxon>
        <taxon>fabids</taxon>
        <taxon>Fagales</taxon>
        <taxon>Juglandaceae</taxon>
        <taxon>Juglans</taxon>
    </lineage>
</organism>
<proteinExistence type="predicted"/>
<evidence type="ECO:0000256" key="4">
    <source>
        <dbReference type="ARBA" id="ARBA00023180"/>
    </source>
</evidence>
<keyword evidence="2" id="KW-0328">Glycosyltransferase</keyword>
<dbReference type="GeneID" id="108982217"/>
<keyword evidence="4" id="KW-0325">Glycoprotein</keyword>
<dbReference type="GO" id="GO:0016757">
    <property type="term" value="F:glycosyltransferase activity"/>
    <property type="evidence" value="ECO:0000318"/>
    <property type="project" value="GO_Central"/>
</dbReference>
<keyword evidence="3" id="KW-0808">Transferase</keyword>
<dbReference type="Pfam" id="PF04577">
    <property type="entry name" value="Glyco_transf_61"/>
    <property type="match status" value="1"/>
</dbReference>
<protein>
    <submittedName>
        <fullName evidence="6">Beta-1,2-xylosyltransferase XYXT1-like</fullName>
    </submittedName>
</protein>
<gene>
    <name evidence="6" type="primary">LOC108982217</name>
</gene>
<evidence type="ECO:0000313" key="6">
    <source>
        <dbReference type="RefSeq" id="XP_018809068.2"/>
    </source>
</evidence>
<dbReference type="GO" id="GO:0016763">
    <property type="term" value="F:pentosyltransferase activity"/>
    <property type="evidence" value="ECO:0007669"/>
    <property type="project" value="UniProtKB-ARBA"/>
</dbReference>
<dbReference type="InterPro" id="IPR049625">
    <property type="entry name" value="Glyco_transf_61_cat"/>
</dbReference>
<sequence>MYNGLLAKSFSKHERKRFGYGAFFGCLLIALSICTVFKPYLGPLPVLNLKVSMAAGFKMLIIRDTSGSSTSPTSLGHITYLSEKNASNSASPLLEPKAQLADENASIPASPLLEPITRLAEKNMSISTSPVLLEPMTQLADQMNASTSPSPPLVTTIQLSEMNTSSFPKTVKAAETVMEKRERPEMEKTEPVTKKTESVIKKVEPLCNFMKPRGDICEIKGDVRVQGQSSSVFLVSSQMSILAGNNNSWSIKPYARKGDQAAMNRVREWSVKSVLGHEEIPQCKKNHSVPAILFSQGGYAGNHFHDFTDLVIPLYLTSRQYNGKVQFLITDKSPLWISKFQAILKKLSRYELIDIDREEEVHCFPNVIVGLKRNQKELSIDSSEYSYSMRNFREFLRSSYALKKANAIKLRNGLRKRPRLLILSRRRTRAFTNVEEITKMARSLGFKVYVAEANMDVSKFAEVVNSCDVLLGVHGAGLTNLVFLPMNAILIQVVPFGGFEWLATNDFGEPSKDMNLKYLEYKISIEESTLMQEYPPNHTILRDPVSIQKQGWEAFKSVYLDKQNVKIDVNRFRPTLLKALELLHQ</sequence>
<dbReference type="FunCoup" id="A0A2I4DPJ4">
    <property type="interactions" value="561"/>
</dbReference>
<dbReference type="GO" id="GO:0000139">
    <property type="term" value="C:Golgi membrane"/>
    <property type="evidence" value="ECO:0007669"/>
    <property type="project" value="UniProtKB-SubCell"/>
</dbReference>
<name>A0A2I4DPJ4_JUGRE</name>
<dbReference type="InterPro" id="IPR007657">
    <property type="entry name" value="Glycosyltransferase_61"/>
</dbReference>
<keyword evidence="5" id="KW-1185">Reference proteome</keyword>
<evidence type="ECO:0000313" key="5">
    <source>
        <dbReference type="Proteomes" id="UP000235220"/>
    </source>
</evidence>